<organism evidence="2 3">
    <name type="scientific">Phaseolus angularis</name>
    <name type="common">Azuki bean</name>
    <name type="synonym">Vigna angularis</name>
    <dbReference type="NCBI Taxonomy" id="3914"/>
    <lineage>
        <taxon>Eukaryota</taxon>
        <taxon>Viridiplantae</taxon>
        <taxon>Streptophyta</taxon>
        <taxon>Embryophyta</taxon>
        <taxon>Tracheophyta</taxon>
        <taxon>Spermatophyta</taxon>
        <taxon>Magnoliopsida</taxon>
        <taxon>eudicotyledons</taxon>
        <taxon>Gunneridae</taxon>
        <taxon>Pentapetalae</taxon>
        <taxon>rosids</taxon>
        <taxon>fabids</taxon>
        <taxon>Fabales</taxon>
        <taxon>Fabaceae</taxon>
        <taxon>Papilionoideae</taxon>
        <taxon>50 kb inversion clade</taxon>
        <taxon>NPAAA clade</taxon>
        <taxon>indigoferoid/millettioid clade</taxon>
        <taxon>Phaseoleae</taxon>
        <taxon>Vigna</taxon>
    </lineage>
</organism>
<name>A0A8T0KWH0_PHAAN</name>
<reference evidence="2 3" key="1">
    <citation type="submission" date="2020-05" db="EMBL/GenBank/DDBJ databases">
        <title>Vigna angularis (adzuki bean) Var. LongXiaoDou No. 4 denovo assembly.</title>
        <authorList>
            <person name="Xiang H."/>
        </authorList>
    </citation>
    <scope>NUCLEOTIDE SEQUENCE [LARGE SCALE GENOMIC DNA]</scope>
    <source>
        <tissue evidence="2">Leaf</tissue>
    </source>
</reference>
<protein>
    <submittedName>
        <fullName evidence="2">Uncharacterized protein</fullName>
    </submittedName>
</protein>
<feature type="region of interest" description="Disordered" evidence="1">
    <location>
        <begin position="1"/>
        <end position="61"/>
    </location>
</feature>
<feature type="compositionally biased region" description="Polar residues" evidence="1">
    <location>
        <begin position="13"/>
        <end position="24"/>
    </location>
</feature>
<evidence type="ECO:0000313" key="3">
    <source>
        <dbReference type="Proteomes" id="UP000743370"/>
    </source>
</evidence>
<feature type="compositionally biased region" description="Basic residues" evidence="1">
    <location>
        <begin position="1"/>
        <end position="10"/>
    </location>
</feature>
<dbReference type="Proteomes" id="UP000743370">
    <property type="component" value="Unassembled WGS sequence"/>
</dbReference>
<sequence>MGKHPIRARGPKSTPNAEEGTSTRLGEEGDDARRKKGKRNHDKWSTSTCNPKRDRHSGETSASLPGDLFCNNLQMGDEVSFHLNSDEKDLVKGPSEANALAAAVEINLFAVVLCQMVTLGTEWSEITLGDWDKKYKSLAIELDEIYQQVMLQHDAGFQKALDQTAYFFNIPLDEGKFDVQMAFHKGRLMHVRVISENEVSDEDVTEDEVLLHSTDQEEVVEDTPNPSDC</sequence>
<comment type="caution">
    <text evidence="2">The sequence shown here is derived from an EMBL/GenBank/DDBJ whole genome shotgun (WGS) entry which is preliminary data.</text>
</comment>
<evidence type="ECO:0000313" key="2">
    <source>
        <dbReference type="EMBL" id="KAG2404700.1"/>
    </source>
</evidence>
<gene>
    <name evidence="2" type="ORF">HKW66_Vig0116220</name>
</gene>
<proteinExistence type="predicted"/>
<dbReference type="AlphaFoldDB" id="A0A8T0KWH0"/>
<dbReference type="EMBL" id="JABFOF010000002">
    <property type="protein sequence ID" value="KAG2404700.1"/>
    <property type="molecule type" value="Genomic_DNA"/>
</dbReference>
<accession>A0A8T0KWH0</accession>
<evidence type="ECO:0000256" key="1">
    <source>
        <dbReference type="SAM" id="MobiDB-lite"/>
    </source>
</evidence>